<dbReference type="GO" id="GO:0005737">
    <property type="term" value="C:cytoplasm"/>
    <property type="evidence" value="ECO:0007669"/>
    <property type="project" value="UniProtKB-ARBA"/>
</dbReference>
<comment type="caution">
    <text evidence="5">The sequence shown here is derived from an EMBL/GenBank/DDBJ whole genome shotgun (WGS) entry which is preliminary data.</text>
</comment>
<sequence>MCPVCKRARDNLNNLYTKSHTSYLELVLIRSTTCSKLLSSTQRNYSSQASHVVLWLAGREEEESGTTVMGKEKVVKKSKRVLVKLLSRAGTGYFYTKSKNTRNTSGKLELIKYDPIVGKHVLFTETKLK</sequence>
<comment type="similarity">
    <text evidence="1">Belongs to the bacterial ribosomal protein bL33 family.</text>
</comment>
<dbReference type="NCBIfam" id="TIGR01023">
    <property type="entry name" value="rpmG_bact"/>
    <property type="match status" value="1"/>
</dbReference>
<gene>
    <name evidence="5" type="ORF">GAYE_SCF18G3841</name>
</gene>
<proteinExistence type="inferred from homology"/>
<name>A0AAV9IF03_9RHOD</name>
<dbReference type="InterPro" id="IPR011332">
    <property type="entry name" value="Ribosomal_zn-bd"/>
</dbReference>
<reference evidence="5 6" key="1">
    <citation type="submission" date="2022-07" db="EMBL/GenBank/DDBJ databases">
        <title>Genome-wide signatures of adaptation to extreme environments.</title>
        <authorList>
            <person name="Cho C.H."/>
            <person name="Yoon H.S."/>
        </authorList>
    </citation>
    <scope>NUCLEOTIDE SEQUENCE [LARGE SCALE GENOMIC DNA]</scope>
    <source>
        <strain evidence="5 6">108.79 E11</strain>
    </source>
</reference>
<keyword evidence="6" id="KW-1185">Reference proteome</keyword>
<dbReference type="PROSITE" id="PS00582">
    <property type="entry name" value="RIBOSOMAL_L33"/>
    <property type="match status" value="1"/>
</dbReference>
<evidence type="ECO:0000313" key="5">
    <source>
        <dbReference type="EMBL" id="KAK4525932.1"/>
    </source>
</evidence>
<dbReference type="PANTHER" id="PTHR15238:SF1">
    <property type="entry name" value="LARGE RIBOSOMAL SUBUNIT PROTEIN BL33M"/>
    <property type="match status" value="1"/>
</dbReference>
<accession>A0AAV9IF03</accession>
<dbReference type="InterPro" id="IPR001705">
    <property type="entry name" value="Ribosomal_bL33"/>
</dbReference>
<evidence type="ECO:0000256" key="4">
    <source>
        <dbReference type="ARBA" id="ARBA00035276"/>
    </source>
</evidence>
<dbReference type="Proteomes" id="UP001300502">
    <property type="component" value="Unassembled WGS sequence"/>
</dbReference>
<dbReference type="GO" id="GO:0015934">
    <property type="term" value="C:large ribosomal subunit"/>
    <property type="evidence" value="ECO:0007669"/>
    <property type="project" value="TreeGrafter"/>
</dbReference>
<evidence type="ECO:0000256" key="1">
    <source>
        <dbReference type="ARBA" id="ARBA00007596"/>
    </source>
</evidence>
<dbReference type="HAMAP" id="MF_00294">
    <property type="entry name" value="Ribosomal_bL33"/>
    <property type="match status" value="1"/>
</dbReference>
<keyword evidence="3" id="KW-0687">Ribonucleoprotein</keyword>
<dbReference type="EMBL" id="JANCYU010000035">
    <property type="protein sequence ID" value="KAK4525932.1"/>
    <property type="molecule type" value="Genomic_DNA"/>
</dbReference>
<dbReference type="GO" id="GO:0006412">
    <property type="term" value="P:translation"/>
    <property type="evidence" value="ECO:0007669"/>
    <property type="project" value="InterPro"/>
</dbReference>
<dbReference type="Pfam" id="PF00471">
    <property type="entry name" value="Ribosomal_L33"/>
    <property type="match status" value="1"/>
</dbReference>
<evidence type="ECO:0000313" key="6">
    <source>
        <dbReference type="Proteomes" id="UP001300502"/>
    </source>
</evidence>
<dbReference type="GO" id="GO:0003735">
    <property type="term" value="F:structural constituent of ribosome"/>
    <property type="evidence" value="ECO:0007669"/>
    <property type="project" value="InterPro"/>
</dbReference>
<dbReference type="SUPFAM" id="SSF57829">
    <property type="entry name" value="Zn-binding ribosomal proteins"/>
    <property type="match status" value="1"/>
</dbReference>
<dbReference type="NCBIfam" id="NF001860">
    <property type="entry name" value="PRK00595.1"/>
    <property type="match status" value="1"/>
</dbReference>
<keyword evidence="2" id="KW-0689">Ribosomal protein</keyword>
<protein>
    <recommendedName>
        <fullName evidence="4">Large ribosomal subunit protein bL33c</fullName>
    </recommendedName>
</protein>
<dbReference type="InterPro" id="IPR038584">
    <property type="entry name" value="Ribosomal_bL33_sf"/>
</dbReference>
<dbReference type="PANTHER" id="PTHR15238">
    <property type="entry name" value="54S RIBOSOMAL PROTEIN L39, MITOCHONDRIAL"/>
    <property type="match status" value="1"/>
</dbReference>
<organism evidence="5 6">
    <name type="scientific">Galdieria yellowstonensis</name>
    <dbReference type="NCBI Taxonomy" id="3028027"/>
    <lineage>
        <taxon>Eukaryota</taxon>
        <taxon>Rhodophyta</taxon>
        <taxon>Bangiophyceae</taxon>
        <taxon>Galdieriales</taxon>
        <taxon>Galdieriaceae</taxon>
        <taxon>Galdieria</taxon>
    </lineage>
</organism>
<dbReference type="Gene3D" id="2.20.28.120">
    <property type="entry name" value="Ribosomal protein L33"/>
    <property type="match status" value="1"/>
</dbReference>
<evidence type="ECO:0000256" key="2">
    <source>
        <dbReference type="ARBA" id="ARBA00022980"/>
    </source>
</evidence>
<dbReference type="InterPro" id="IPR018264">
    <property type="entry name" value="Ribosomal_bL33_CS"/>
</dbReference>
<dbReference type="AlphaFoldDB" id="A0AAV9IF03"/>
<evidence type="ECO:0000256" key="3">
    <source>
        <dbReference type="ARBA" id="ARBA00023274"/>
    </source>
</evidence>